<name>A0A975P2F7_9BRAD</name>
<evidence type="ECO:0000313" key="1">
    <source>
        <dbReference type="EMBL" id="QWG25390.1"/>
    </source>
</evidence>
<dbReference type="Gene3D" id="3.60.15.10">
    <property type="entry name" value="Ribonuclease Z/Hydroxyacylglutathione hydrolase-like"/>
    <property type="match status" value="1"/>
</dbReference>
<proteinExistence type="predicted"/>
<dbReference type="EMBL" id="CP076136">
    <property type="protein sequence ID" value="QWG25390.1"/>
    <property type="molecule type" value="Genomic_DNA"/>
</dbReference>
<dbReference type="InterPro" id="IPR052159">
    <property type="entry name" value="Competence_DNA_uptake"/>
</dbReference>
<reference evidence="1 2" key="1">
    <citation type="submission" date="2021-06" db="EMBL/GenBank/DDBJ databases">
        <title>Bradyrhizobium sp. S2-11-4 Genome sequencing.</title>
        <authorList>
            <person name="Jin L."/>
        </authorList>
    </citation>
    <scope>NUCLEOTIDE SEQUENCE [LARGE SCALE GENOMIC DNA]</scope>
    <source>
        <strain evidence="1 2">S2-11-4</strain>
    </source>
</reference>
<dbReference type="PANTHER" id="PTHR30619">
    <property type="entry name" value="DNA INTERNALIZATION/COMPETENCE PROTEIN COMEC/REC2"/>
    <property type="match status" value="1"/>
</dbReference>
<keyword evidence="2" id="KW-1185">Reference proteome</keyword>
<protein>
    <recommendedName>
        <fullName evidence="3">Metallo-beta-lactamase domain-containing protein</fullName>
    </recommendedName>
</protein>
<evidence type="ECO:0000313" key="2">
    <source>
        <dbReference type="Proteomes" id="UP000676951"/>
    </source>
</evidence>
<dbReference type="AlphaFoldDB" id="A0A975P2F7"/>
<dbReference type="RefSeq" id="WP_215606126.1">
    <property type="nucleotide sequence ID" value="NZ_CP076136.1"/>
</dbReference>
<organism evidence="1 2">
    <name type="scientific">Bradyrhizobium sediminis</name>
    <dbReference type="NCBI Taxonomy" id="2840469"/>
    <lineage>
        <taxon>Bacteria</taxon>
        <taxon>Pseudomonadati</taxon>
        <taxon>Pseudomonadota</taxon>
        <taxon>Alphaproteobacteria</taxon>
        <taxon>Hyphomicrobiales</taxon>
        <taxon>Nitrobacteraceae</taxon>
        <taxon>Bradyrhizobium</taxon>
    </lineage>
</organism>
<dbReference type="SUPFAM" id="SSF56281">
    <property type="entry name" value="Metallo-hydrolase/oxidoreductase"/>
    <property type="match status" value="2"/>
</dbReference>
<dbReference type="InterPro" id="IPR036866">
    <property type="entry name" value="RibonucZ/Hydroxyglut_hydro"/>
</dbReference>
<sequence>MAGTAPKSLKIRTYHVGFGDCFLLSFAYAKGPERHVLIDYGSTGLPPKTPKTRMMDIAEDIKKRTGGKLNAVVATHRHKDHISGFETRKNGKGTGDVIRALKPDLVVQPWTEDPDLGPNATGPAAAAGGHKHLANLSSMQSVAALTMLQTRSTRYFNKELRDQFYFLGESNINNPGAVKNLMSMGKKSEYVFAGKKTSLETVLPGVQVDVLGPPTVKQTATVKKQRARDPNEFWQLQARAMNAAGETQAGGKVLFPKHVRTRGPKFPVEARWLIYHARNIRGDNLLQIVRMLDKAMNNTSVILLLRVGKVSLLFPGDAQIENWQYALDSKDNRKLLAGVDVYKVGHHGSLNATPKTLWAGFRKKSKDAGDKSRLRTLMSTMEHKHGSEESHTEVPRTTLVSALKTQSDLFSTQQLTGGSFFHETLVTFS</sequence>
<evidence type="ECO:0008006" key="3">
    <source>
        <dbReference type="Google" id="ProtNLM"/>
    </source>
</evidence>
<accession>A0A975P2F7</accession>
<gene>
    <name evidence="1" type="ORF">KMZ93_11180</name>
</gene>
<dbReference type="Proteomes" id="UP000676951">
    <property type="component" value="Chromosome"/>
</dbReference>
<dbReference type="PANTHER" id="PTHR30619:SF1">
    <property type="entry name" value="RECOMBINATION PROTEIN 2"/>
    <property type="match status" value="1"/>
</dbReference>